<organism evidence="2">
    <name type="scientific">Guillardia theta (strain CCMP2712)</name>
    <name type="common">Cryptophyte</name>
    <dbReference type="NCBI Taxonomy" id="905079"/>
    <lineage>
        <taxon>Eukaryota</taxon>
        <taxon>Cryptophyceae</taxon>
        <taxon>Pyrenomonadales</taxon>
        <taxon>Geminigeraceae</taxon>
        <taxon>Guillardia</taxon>
    </lineage>
</organism>
<dbReference type="KEGG" id="gtt:GUITHDRAFT_160761"/>
<evidence type="ECO:0000313" key="4">
    <source>
        <dbReference type="Proteomes" id="UP000011087"/>
    </source>
</evidence>
<dbReference type="AlphaFoldDB" id="L1K025"/>
<dbReference type="OrthoDB" id="331544at2759"/>
<dbReference type="Proteomes" id="UP000011087">
    <property type="component" value="Unassembled WGS sequence"/>
</dbReference>
<feature type="signal peptide" evidence="1">
    <location>
        <begin position="1"/>
        <end position="30"/>
    </location>
</feature>
<gene>
    <name evidence="2" type="ORF">GUITHDRAFT_160761</name>
</gene>
<accession>L1K025</accession>
<dbReference type="EMBL" id="JH992968">
    <property type="protein sequence ID" value="EKX53972.1"/>
    <property type="molecule type" value="Genomic_DNA"/>
</dbReference>
<dbReference type="GeneID" id="17310941"/>
<keyword evidence="4" id="KW-1185">Reference proteome</keyword>
<feature type="chain" id="PRO_5008772008" description="Hexosyltransferase" evidence="1">
    <location>
        <begin position="31"/>
        <end position="325"/>
    </location>
</feature>
<dbReference type="EnsemblProtists" id="EKX53972">
    <property type="protein sequence ID" value="EKX53972"/>
    <property type="gene ID" value="GUITHDRAFT_160761"/>
</dbReference>
<reference evidence="4" key="2">
    <citation type="submission" date="2012-11" db="EMBL/GenBank/DDBJ databases">
        <authorList>
            <person name="Kuo A."/>
            <person name="Curtis B.A."/>
            <person name="Tanifuji G."/>
            <person name="Burki F."/>
            <person name="Gruber A."/>
            <person name="Irimia M."/>
            <person name="Maruyama S."/>
            <person name="Arias M.C."/>
            <person name="Ball S.G."/>
            <person name="Gile G.H."/>
            <person name="Hirakawa Y."/>
            <person name="Hopkins J.F."/>
            <person name="Rensing S.A."/>
            <person name="Schmutz J."/>
            <person name="Symeonidi A."/>
            <person name="Elias M."/>
            <person name="Eveleigh R.J."/>
            <person name="Herman E.K."/>
            <person name="Klute M.J."/>
            <person name="Nakayama T."/>
            <person name="Obornik M."/>
            <person name="Reyes-Prieto A."/>
            <person name="Armbrust E.V."/>
            <person name="Aves S.J."/>
            <person name="Beiko R.G."/>
            <person name="Coutinho P."/>
            <person name="Dacks J.B."/>
            <person name="Durnford D.G."/>
            <person name="Fast N.M."/>
            <person name="Green B.R."/>
            <person name="Grisdale C."/>
            <person name="Hempe F."/>
            <person name="Henrissat B."/>
            <person name="Hoppner M.P."/>
            <person name="Ishida K.-I."/>
            <person name="Kim E."/>
            <person name="Koreny L."/>
            <person name="Kroth P.G."/>
            <person name="Liu Y."/>
            <person name="Malik S.-B."/>
            <person name="Maier U.G."/>
            <person name="McRose D."/>
            <person name="Mock T."/>
            <person name="Neilson J.A."/>
            <person name="Onodera N.T."/>
            <person name="Poole A.M."/>
            <person name="Pritham E.J."/>
            <person name="Richards T.A."/>
            <person name="Rocap G."/>
            <person name="Roy S.W."/>
            <person name="Sarai C."/>
            <person name="Schaack S."/>
            <person name="Shirato S."/>
            <person name="Slamovits C.H."/>
            <person name="Spencer D.F."/>
            <person name="Suzuki S."/>
            <person name="Worden A.Z."/>
            <person name="Zauner S."/>
            <person name="Barry K."/>
            <person name="Bell C."/>
            <person name="Bharti A.K."/>
            <person name="Crow J.A."/>
            <person name="Grimwood J."/>
            <person name="Kramer R."/>
            <person name="Lindquist E."/>
            <person name="Lucas S."/>
            <person name="Salamov A."/>
            <person name="McFadden G.I."/>
            <person name="Lane C.E."/>
            <person name="Keeling P.J."/>
            <person name="Gray M.W."/>
            <person name="Grigoriev I.V."/>
            <person name="Archibald J.M."/>
        </authorList>
    </citation>
    <scope>NUCLEOTIDE SEQUENCE</scope>
    <source>
        <strain evidence="4">CCMP2712</strain>
    </source>
</reference>
<dbReference type="OMA" id="WIDDWIT"/>
<evidence type="ECO:0000313" key="2">
    <source>
        <dbReference type="EMBL" id="EKX53972.1"/>
    </source>
</evidence>
<keyword evidence="1" id="KW-0732">Signal</keyword>
<evidence type="ECO:0000313" key="3">
    <source>
        <dbReference type="EnsemblProtists" id="EKX53972"/>
    </source>
</evidence>
<dbReference type="PaxDb" id="55529-EKX53972"/>
<reference evidence="3" key="3">
    <citation type="submission" date="2016-03" db="UniProtKB">
        <authorList>
            <consortium name="EnsemblProtists"/>
        </authorList>
    </citation>
    <scope>IDENTIFICATION</scope>
</reference>
<protein>
    <recommendedName>
        <fullName evidence="5">Hexosyltransferase</fullName>
    </recommendedName>
</protein>
<dbReference type="HOGENOM" id="CLU_856483_0_0_1"/>
<name>L1K025_GUITC</name>
<sequence>MATKRRKRSATWVHCSLTLLLLVPFRHVSCKNVSVSYPFFNNITMGDPVRIAITMPITSRGDEDGPIEKMRFFNSFLPSFLETAIPTSFPCTFEFWIGYDKGDKILDNERGRHTFESVFRKKVESVSKAQQCGQAGCFKITMMDFPYSNTLTALWNGLNNAAFRDGCHYFFMPNDDLLMRTSGWPSAFLALLASSTLKPNLGVTGPNDPVSGRADIPSMPCVHRTHLHIFNGQTLPSTFQNWYNDVWLGNVYRAFDACLMAKDIAARNHDGCQDPERCSRYVLGEGAFAPWQEETHRGRLQVLMWLSEQGVAVSRDTVLNKQVVI</sequence>
<evidence type="ECO:0000256" key="1">
    <source>
        <dbReference type="SAM" id="SignalP"/>
    </source>
</evidence>
<proteinExistence type="predicted"/>
<dbReference type="RefSeq" id="XP_005840952.1">
    <property type="nucleotide sequence ID" value="XM_005840895.1"/>
</dbReference>
<reference evidence="2 4" key="1">
    <citation type="journal article" date="2012" name="Nature">
        <title>Algal genomes reveal evolutionary mosaicism and the fate of nucleomorphs.</title>
        <authorList>
            <consortium name="DOE Joint Genome Institute"/>
            <person name="Curtis B.A."/>
            <person name="Tanifuji G."/>
            <person name="Burki F."/>
            <person name="Gruber A."/>
            <person name="Irimia M."/>
            <person name="Maruyama S."/>
            <person name="Arias M.C."/>
            <person name="Ball S.G."/>
            <person name="Gile G.H."/>
            <person name="Hirakawa Y."/>
            <person name="Hopkins J.F."/>
            <person name="Kuo A."/>
            <person name="Rensing S.A."/>
            <person name="Schmutz J."/>
            <person name="Symeonidi A."/>
            <person name="Elias M."/>
            <person name="Eveleigh R.J."/>
            <person name="Herman E.K."/>
            <person name="Klute M.J."/>
            <person name="Nakayama T."/>
            <person name="Obornik M."/>
            <person name="Reyes-Prieto A."/>
            <person name="Armbrust E.V."/>
            <person name="Aves S.J."/>
            <person name="Beiko R.G."/>
            <person name="Coutinho P."/>
            <person name="Dacks J.B."/>
            <person name="Durnford D.G."/>
            <person name="Fast N.M."/>
            <person name="Green B.R."/>
            <person name="Grisdale C.J."/>
            <person name="Hempel F."/>
            <person name="Henrissat B."/>
            <person name="Hoppner M.P."/>
            <person name="Ishida K."/>
            <person name="Kim E."/>
            <person name="Koreny L."/>
            <person name="Kroth P.G."/>
            <person name="Liu Y."/>
            <person name="Malik S.B."/>
            <person name="Maier U.G."/>
            <person name="McRose D."/>
            <person name="Mock T."/>
            <person name="Neilson J.A."/>
            <person name="Onodera N.T."/>
            <person name="Poole A.M."/>
            <person name="Pritham E.J."/>
            <person name="Richards T.A."/>
            <person name="Rocap G."/>
            <person name="Roy S.W."/>
            <person name="Sarai C."/>
            <person name="Schaack S."/>
            <person name="Shirato S."/>
            <person name="Slamovits C.H."/>
            <person name="Spencer D.F."/>
            <person name="Suzuki S."/>
            <person name="Worden A.Z."/>
            <person name="Zauner S."/>
            <person name="Barry K."/>
            <person name="Bell C."/>
            <person name="Bharti A.K."/>
            <person name="Crow J.A."/>
            <person name="Grimwood J."/>
            <person name="Kramer R."/>
            <person name="Lindquist E."/>
            <person name="Lucas S."/>
            <person name="Salamov A."/>
            <person name="McFadden G.I."/>
            <person name="Lane C.E."/>
            <person name="Keeling P.J."/>
            <person name="Gray M.W."/>
            <person name="Grigoriev I.V."/>
            <person name="Archibald J.M."/>
        </authorList>
    </citation>
    <scope>NUCLEOTIDE SEQUENCE</scope>
    <source>
        <strain evidence="2 4">CCMP2712</strain>
    </source>
</reference>
<evidence type="ECO:0008006" key="5">
    <source>
        <dbReference type="Google" id="ProtNLM"/>
    </source>
</evidence>